<feature type="compositionally biased region" description="Basic residues" evidence="1">
    <location>
        <begin position="400"/>
        <end position="410"/>
    </location>
</feature>
<comment type="caution">
    <text evidence="3">The sequence shown here is derived from an EMBL/GenBank/DDBJ whole genome shotgun (WGS) entry which is preliminary data.</text>
</comment>
<evidence type="ECO:0000256" key="1">
    <source>
        <dbReference type="SAM" id="MobiDB-lite"/>
    </source>
</evidence>
<dbReference type="Proteomes" id="UP001150538">
    <property type="component" value="Unassembled WGS sequence"/>
</dbReference>
<feature type="region of interest" description="Disordered" evidence="1">
    <location>
        <begin position="318"/>
        <end position="358"/>
    </location>
</feature>
<feature type="region of interest" description="Disordered" evidence="1">
    <location>
        <begin position="897"/>
        <end position="940"/>
    </location>
</feature>
<dbReference type="EMBL" id="JANBPU010000055">
    <property type="protein sequence ID" value="KAJ1918030.1"/>
    <property type="molecule type" value="Genomic_DNA"/>
</dbReference>
<feature type="transmembrane region" description="Helical" evidence="2">
    <location>
        <begin position="1079"/>
        <end position="1103"/>
    </location>
</feature>
<evidence type="ECO:0000256" key="2">
    <source>
        <dbReference type="SAM" id="Phobius"/>
    </source>
</evidence>
<feature type="compositionally biased region" description="Low complexity" evidence="1">
    <location>
        <begin position="124"/>
        <end position="145"/>
    </location>
</feature>
<organism evidence="3 4">
    <name type="scientific">Mycoemilia scoparia</name>
    <dbReference type="NCBI Taxonomy" id="417184"/>
    <lineage>
        <taxon>Eukaryota</taxon>
        <taxon>Fungi</taxon>
        <taxon>Fungi incertae sedis</taxon>
        <taxon>Zoopagomycota</taxon>
        <taxon>Kickxellomycotina</taxon>
        <taxon>Kickxellomycetes</taxon>
        <taxon>Kickxellales</taxon>
        <taxon>Kickxellaceae</taxon>
        <taxon>Mycoemilia</taxon>
    </lineage>
</organism>
<keyword evidence="2" id="KW-1133">Transmembrane helix</keyword>
<feature type="compositionally biased region" description="Polar residues" evidence="1">
    <location>
        <begin position="612"/>
        <end position="647"/>
    </location>
</feature>
<gene>
    <name evidence="3" type="primary">RAX1_2</name>
    <name evidence="3" type="ORF">H4219_002858</name>
</gene>
<feature type="compositionally biased region" description="Polar residues" evidence="1">
    <location>
        <begin position="672"/>
        <end position="693"/>
    </location>
</feature>
<feature type="compositionally biased region" description="Low complexity" evidence="1">
    <location>
        <begin position="34"/>
        <end position="54"/>
    </location>
</feature>
<feature type="compositionally biased region" description="Low complexity" evidence="1">
    <location>
        <begin position="576"/>
        <end position="593"/>
    </location>
</feature>
<feature type="compositionally biased region" description="Polar residues" evidence="1">
    <location>
        <begin position="173"/>
        <end position="183"/>
    </location>
</feature>
<feature type="region of interest" description="Disordered" evidence="1">
    <location>
        <begin position="576"/>
        <end position="741"/>
    </location>
</feature>
<accession>A0A9W7ZWH4</accession>
<feature type="region of interest" description="Disordered" evidence="1">
    <location>
        <begin position="1"/>
        <end position="203"/>
    </location>
</feature>
<dbReference type="OrthoDB" id="5584247at2759"/>
<feature type="compositionally biased region" description="Low complexity" evidence="1">
    <location>
        <begin position="694"/>
        <end position="741"/>
    </location>
</feature>
<dbReference type="AlphaFoldDB" id="A0A9W7ZWH4"/>
<name>A0A9W7ZWH4_9FUNG</name>
<feature type="compositionally biased region" description="Low complexity" evidence="1">
    <location>
        <begin position="911"/>
        <end position="930"/>
    </location>
</feature>
<feature type="compositionally biased region" description="Low complexity" evidence="1">
    <location>
        <begin position="7"/>
        <end position="22"/>
    </location>
</feature>
<protein>
    <submittedName>
        <fullName evidence="3">Bud site selection protein, Revert to axial protein 1</fullName>
    </submittedName>
</protein>
<feature type="compositionally biased region" description="Polar residues" evidence="1">
    <location>
        <begin position="329"/>
        <end position="338"/>
    </location>
</feature>
<feature type="compositionally biased region" description="Gly residues" evidence="1">
    <location>
        <begin position="318"/>
        <end position="327"/>
    </location>
</feature>
<feature type="transmembrane region" description="Helical" evidence="2">
    <location>
        <begin position="817"/>
        <end position="836"/>
    </location>
</feature>
<keyword evidence="2" id="KW-0472">Membrane</keyword>
<proteinExistence type="predicted"/>
<evidence type="ECO:0000313" key="3">
    <source>
        <dbReference type="EMBL" id="KAJ1918030.1"/>
    </source>
</evidence>
<feature type="compositionally biased region" description="Basic and acidic residues" evidence="1">
    <location>
        <begin position="597"/>
        <end position="611"/>
    </location>
</feature>
<feature type="compositionally biased region" description="Polar residues" evidence="1">
    <location>
        <begin position="432"/>
        <end position="450"/>
    </location>
</feature>
<keyword evidence="4" id="KW-1185">Reference proteome</keyword>
<feature type="compositionally biased region" description="Low complexity" evidence="1">
    <location>
        <begin position="97"/>
        <end position="113"/>
    </location>
</feature>
<evidence type="ECO:0000313" key="4">
    <source>
        <dbReference type="Proteomes" id="UP001150538"/>
    </source>
</evidence>
<feature type="compositionally biased region" description="Low complexity" evidence="1">
    <location>
        <begin position="348"/>
        <end position="358"/>
    </location>
</feature>
<feature type="compositionally biased region" description="Basic residues" evidence="1">
    <location>
        <begin position="966"/>
        <end position="998"/>
    </location>
</feature>
<feature type="region of interest" description="Disordered" evidence="1">
    <location>
        <begin position="964"/>
        <end position="1001"/>
    </location>
</feature>
<sequence length="1105" mass="121213">MPPSIHNRNVSLNSTNSNNINKNKNKESSEFAESEVLSSLSLFSTKTPNTTNSSKDVRGIHISDSLDGSEPKLSSSTQRRFVASNDTMFSSDRSRMSRSSTSNTTSSATTTSPPLSPRKISEMSSSQQSQQQQQQQQSTSQQQQQGSGKRPPRTLSQLLALPSIPENEDVERTTTLPIDNTENGRYLPQSFDSSRSPNDRFDQGTTSIHAILSNNSNSNNNNTSNNNNNANDIYGSINWSQIEDHNLSHGGLPTLGQVLSQKTQSPLSLQDFITHCTVRQPQARRWLEFYFAARAHKAMCKEYVSIISRTEALSAAGGVGGGAGVGGPPSSQVTTSMDSGALPESMGTTTSSSHQQQQQNYAEILAGLRSRQNSEDISIHQPVISQHEKTLRALNGQGRSGRRHSHRSSSRRTTTTTTGGGGGAGVSGSSRLNSNSQRTTSHQVSTSIGGITNDRTTYDSIEIANLAAQIQETKDLIISRYFRAALDPTVRGTYNNMNNINSTSSPGAAPTTTTSGINSSSMAAVAATSNILSSSNRFQGSVASPSPHSSRLVTPGFRNFLDHQFSGGGAGGSMATNLLNTNSSTTNSGTNNNYQHRFSDASDIRRADASSRVRTVSSTDPLTSSSGAEPVSDSSPRAMSTDSQFLPVNNHYHRHHHHRDNSSGSPYLRPSRLSNPPSYMRQPPSTQTQNMGLSISTSTNRNSYNTSSNHRTSSSHNNNTNINSRSSNTNPATSSNSPNNALSNTSSNVIYLMVWPDYVLTDMSQRLQAEEAELDGSLFNAAISHAYQMLDTMYYPVFLKDATTRNVTRPHGTFRVMVAYFILVFAFALPLSLILLNHKPKATRAWCLIPQLIGWYNMVTGFSGCDILLAVFRRYQFPQYFPSLLFCPEIINPNPNAKLSEKSGGYHHHQQQQQQQQQAQQYQPIPQQHHYGGGITSSLASNGVIRNRSHSSLLSGVISSTQLRTTPHHHHHHHHHHHRHQMSQHSSRSHHNHHHRRISGTAGVRYYNSVNIVDASNNISHTRYSSGGVSQPLQQQQQPQPPTIVAANRRPSWKEWLFVISKSHDNVASMMVLKRTLKWHAWGLIMCTLSTVILCVVPGTHIFKS</sequence>
<feature type="compositionally biased region" description="Polar residues" evidence="1">
    <location>
        <begin position="72"/>
        <end position="89"/>
    </location>
</feature>
<feature type="region of interest" description="Disordered" evidence="1">
    <location>
        <begin position="395"/>
        <end position="450"/>
    </location>
</feature>
<feature type="region of interest" description="Disordered" evidence="1">
    <location>
        <begin position="1023"/>
        <end position="1043"/>
    </location>
</feature>
<keyword evidence="2" id="KW-0812">Transmembrane</keyword>
<reference evidence="3" key="1">
    <citation type="submission" date="2022-07" db="EMBL/GenBank/DDBJ databases">
        <title>Phylogenomic reconstructions and comparative analyses of Kickxellomycotina fungi.</title>
        <authorList>
            <person name="Reynolds N.K."/>
            <person name="Stajich J.E."/>
            <person name="Barry K."/>
            <person name="Grigoriev I.V."/>
            <person name="Crous P."/>
            <person name="Smith M.E."/>
        </authorList>
    </citation>
    <scope>NUCLEOTIDE SEQUENCE</scope>
    <source>
        <strain evidence="3">NBRC 100468</strain>
    </source>
</reference>